<sequence>MKSIVHSTAAKLLVLLLLSLASGAQAQTQTTTATPTAYQRFNTWLMVFSDARLSNKWGIHTEGQLRQVKGPNSPQQKFLRVGANYYVANILVLTGGYANTMSYPDGNDSDVGGLPEHRSYQQVLLRFDSSRVMSQHRYRLEQRWVQHLGDKKFTYLNRFRYQLRLTLPLNHERKIAPGTPYVLASNELFVVFGRNDAGKFFEQNRACLGVGYQVNRATSIEAGYMNQMSQQETMSSLVAGHILHLGLNFNPDFRKGKLTMANN</sequence>
<proteinExistence type="predicted"/>
<keyword evidence="1" id="KW-0732">Signal</keyword>
<name>A0ABY4CYU2_9BACT</name>
<dbReference type="Proteomes" id="UP000831113">
    <property type="component" value="Chromosome"/>
</dbReference>
<keyword evidence="3" id="KW-1185">Reference proteome</keyword>
<gene>
    <name evidence="2" type="ORF">MTX78_18730</name>
</gene>
<dbReference type="EMBL" id="CP094669">
    <property type="protein sequence ID" value="UOG74144.1"/>
    <property type="molecule type" value="Genomic_DNA"/>
</dbReference>
<reference evidence="2 3" key="1">
    <citation type="submission" date="2022-03" db="EMBL/GenBank/DDBJ databases">
        <title>Hymenobactersp. isolated from the air.</title>
        <authorList>
            <person name="Won M."/>
            <person name="Kwon S.-W."/>
        </authorList>
    </citation>
    <scope>NUCLEOTIDE SEQUENCE [LARGE SCALE GENOMIC DNA]</scope>
    <source>
        <strain evidence="2 3">KACC 21982</strain>
    </source>
</reference>
<accession>A0ABY4CYU2</accession>
<organism evidence="2 3">
    <name type="scientific">Hymenobacter tibetensis</name>
    <dbReference type="NCBI Taxonomy" id="497967"/>
    <lineage>
        <taxon>Bacteria</taxon>
        <taxon>Pseudomonadati</taxon>
        <taxon>Bacteroidota</taxon>
        <taxon>Cytophagia</taxon>
        <taxon>Cytophagales</taxon>
        <taxon>Hymenobacteraceae</taxon>
        <taxon>Hymenobacter</taxon>
    </lineage>
</organism>
<evidence type="ECO:0000256" key="1">
    <source>
        <dbReference type="SAM" id="SignalP"/>
    </source>
</evidence>
<evidence type="ECO:0000313" key="2">
    <source>
        <dbReference type="EMBL" id="UOG74144.1"/>
    </source>
</evidence>
<dbReference type="Pfam" id="PF10677">
    <property type="entry name" value="DUF2490"/>
    <property type="match status" value="1"/>
</dbReference>
<protein>
    <submittedName>
        <fullName evidence="2">DUF2490 domain-containing protein</fullName>
    </submittedName>
</protein>
<feature type="chain" id="PRO_5045778663" evidence="1">
    <location>
        <begin position="27"/>
        <end position="263"/>
    </location>
</feature>
<dbReference type="InterPro" id="IPR019619">
    <property type="entry name" value="DUF2490"/>
</dbReference>
<evidence type="ECO:0000313" key="3">
    <source>
        <dbReference type="Proteomes" id="UP000831113"/>
    </source>
</evidence>
<dbReference type="RefSeq" id="WP_243797373.1">
    <property type="nucleotide sequence ID" value="NZ_CP094669.1"/>
</dbReference>
<feature type="signal peptide" evidence="1">
    <location>
        <begin position="1"/>
        <end position="26"/>
    </location>
</feature>